<keyword evidence="2" id="KW-1185">Reference proteome</keyword>
<dbReference type="OrthoDB" id="57088at2"/>
<organism evidence="1 2">
    <name type="scientific">Deinococcus reticulitermitis</name>
    <dbReference type="NCBI Taxonomy" id="856736"/>
    <lineage>
        <taxon>Bacteria</taxon>
        <taxon>Thermotogati</taxon>
        <taxon>Deinococcota</taxon>
        <taxon>Deinococci</taxon>
        <taxon>Deinococcales</taxon>
        <taxon>Deinococcaceae</taxon>
        <taxon>Deinococcus</taxon>
    </lineage>
</organism>
<evidence type="ECO:0000313" key="2">
    <source>
        <dbReference type="Proteomes" id="UP000199223"/>
    </source>
</evidence>
<dbReference type="RefSeq" id="WP_092263638.1">
    <property type="nucleotide sequence ID" value="NZ_FNZA01000003.1"/>
</dbReference>
<sequence>MTEPSSSVPQRQEWRHAVTGERATLTFEGGVTRLARGGAVREITPPPFDEAAEREETRAEFQTWPWNPFELRILREMARAGTLLDDGRPLRVEGLGFPARYWEELDAFERERAGPGAVSGTLPSEDTPADSLLWNPTPQMRQRFTELMAVMAENVQIAPPPADTPFYEQGRDLAQAGFVRISPRTPDGSLWLPPALEAERQRLEPWAWPVVRPLVVPGPGTPAPWDSKLGGVPYRPRGAAWPAQASGSPLSFVAQIDLAAANGQGHLPELPRRGLLQFFVAHSDASYEEMVADPGRGHPVARILYWPEVVRDAAALTREVPVFTDEFQAEMFNPPERALAFFDDREFPSGIDGRLGWLEEVAPDSGMTELHPNGHRLGGHAMVINAAFPPAEDWRLLFQFDGDDPGGQVYGGSGGLGGWIGFFVRAEDLARRDFSRVWVELDAF</sequence>
<evidence type="ECO:0000313" key="1">
    <source>
        <dbReference type="EMBL" id="SEJ01961.1"/>
    </source>
</evidence>
<proteinExistence type="predicted"/>
<name>A0A1H6VBL9_9DEIO</name>
<dbReference type="InterPro" id="IPR035948">
    <property type="entry name" value="YwqG-like_sf"/>
</dbReference>
<dbReference type="EMBL" id="FNZA01000003">
    <property type="protein sequence ID" value="SEJ01961.1"/>
    <property type="molecule type" value="Genomic_DNA"/>
</dbReference>
<dbReference type="InterPro" id="IPR015315">
    <property type="entry name" value="DUF1963"/>
</dbReference>
<protein>
    <submittedName>
        <fullName evidence="1">Uncharacterized protein YwqG</fullName>
    </submittedName>
</protein>
<dbReference type="Gene3D" id="2.30.320.10">
    <property type="entry name" value="YwqG-like"/>
    <property type="match status" value="1"/>
</dbReference>
<dbReference type="PANTHER" id="PTHR36436:SF6">
    <property type="entry name" value="SLL5081 PROTEIN"/>
    <property type="match status" value="1"/>
</dbReference>
<dbReference type="PANTHER" id="PTHR36436">
    <property type="entry name" value="SLL5081 PROTEIN"/>
    <property type="match status" value="1"/>
</dbReference>
<dbReference type="STRING" id="856736.SAMN04488058_103114"/>
<reference evidence="2" key="1">
    <citation type="submission" date="2016-10" db="EMBL/GenBank/DDBJ databases">
        <authorList>
            <person name="Varghese N."/>
            <person name="Submissions S."/>
        </authorList>
    </citation>
    <scope>NUCLEOTIDE SEQUENCE [LARGE SCALE GENOMIC DNA]</scope>
    <source>
        <strain evidence="2">CGMCC 1.10218</strain>
    </source>
</reference>
<gene>
    <name evidence="1" type="ORF">SAMN04488058_103114</name>
</gene>
<dbReference type="SUPFAM" id="SSF103032">
    <property type="entry name" value="Hypothetical protein YwqG"/>
    <property type="match status" value="1"/>
</dbReference>
<dbReference type="Pfam" id="PF09234">
    <property type="entry name" value="DUF1963"/>
    <property type="match status" value="1"/>
</dbReference>
<dbReference type="AlphaFoldDB" id="A0A1H6VBL9"/>
<accession>A0A1H6VBL9</accession>
<dbReference type="Proteomes" id="UP000199223">
    <property type="component" value="Unassembled WGS sequence"/>
</dbReference>